<evidence type="ECO:0000313" key="2">
    <source>
        <dbReference type="Proteomes" id="UP000224130"/>
    </source>
</evidence>
<keyword evidence="2" id="KW-1185">Reference proteome</keyword>
<name>A0A2A9EV02_9MICO</name>
<accession>A0A2A9EV02</accession>
<gene>
    <name evidence="1" type="ORF">ATJ88_0762</name>
</gene>
<proteinExistence type="predicted"/>
<organism evidence="1 2">
    <name type="scientific">Isoptericola jiangsuensis</name>
    <dbReference type="NCBI Taxonomy" id="548579"/>
    <lineage>
        <taxon>Bacteria</taxon>
        <taxon>Bacillati</taxon>
        <taxon>Actinomycetota</taxon>
        <taxon>Actinomycetes</taxon>
        <taxon>Micrococcales</taxon>
        <taxon>Promicromonosporaceae</taxon>
        <taxon>Isoptericola</taxon>
    </lineage>
</organism>
<dbReference type="Proteomes" id="UP000224130">
    <property type="component" value="Unassembled WGS sequence"/>
</dbReference>
<dbReference type="AlphaFoldDB" id="A0A2A9EV02"/>
<sequence>MGGMDTTFPPRPEVADLDEVVDELIAYDAAILREAAPVTTVHAPSTPGMPTEFTD</sequence>
<dbReference type="EMBL" id="PDJJ01000001">
    <property type="protein sequence ID" value="PFG42112.1"/>
    <property type="molecule type" value="Genomic_DNA"/>
</dbReference>
<comment type="caution">
    <text evidence="1">The sequence shown here is derived from an EMBL/GenBank/DDBJ whole genome shotgun (WGS) entry which is preliminary data.</text>
</comment>
<evidence type="ECO:0000313" key="1">
    <source>
        <dbReference type="EMBL" id="PFG42112.1"/>
    </source>
</evidence>
<protein>
    <submittedName>
        <fullName evidence="1">Uncharacterized protein</fullName>
    </submittedName>
</protein>
<reference evidence="1 2" key="1">
    <citation type="submission" date="2017-10" db="EMBL/GenBank/DDBJ databases">
        <title>Sequencing the genomes of 1000 actinobacteria strains.</title>
        <authorList>
            <person name="Klenk H.-P."/>
        </authorList>
    </citation>
    <scope>NUCLEOTIDE SEQUENCE [LARGE SCALE GENOMIC DNA]</scope>
    <source>
        <strain evidence="1 2">DSM 21863</strain>
    </source>
</reference>